<evidence type="ECO:0000313" key="2">
    <source>
        <dbReference type="Proteomes" id="UP000779508"/>
    </source>
</evidence>
<reference evidence="1 2" key="1">
    <citation type="submission" date="2021-06" db="EMBL/GenBank/DDBJ databases">
        <authorList>
            <person name="Sun Q."/>
            <person name="Li D."/>
        </authorList>
    </citation>
    <scope>NUCLEOTIDE SEQUENCE [LARGE SCALE GENOMIC DNA]</scope>
    <source>
        <strain evidence="1 2">MSJ-5</strain>
    </source>
</reference>
<dbReference type="InterPro" id="IPR003837">
    <property type="entry name" value="GatC"/>
</dbReference>
<evidence type="ECO:0000313" key="1">
    <source>
        <dbReference type="EMBL" id="MBU5678028.1"/>
    </source>
</evidence>
<dbReference type="Pfam" id="PF02686">
    <property type="entry name" value="GatC"/>
    <property type="match status" value="1"/>
</dbReference>
<accession>A0ABS6G8V7</accession>
<protein>
    <submittedName>
        <fullName evidence="1">Asp-tRNA(Asn)/Glu-tRNA(Gln) amidotransferase subunit GatC</fullName>
    </submittedName>
</protein>
<dbReference type="PANTHER" id="PTHR15004:SF0">
    <property type="entry name" value="GLUTAMYL-TRNA(GLN) AMIDOTRANSFERASE SUBUNIT C, MITOCHONDRIAL"/>
    <property type="match status" value="1"/>
</dbReference>
<organism evidence="1 2">
    <name type="scientific">Alkaliphilus flagellatus</name>
    <dbReference type="NCBI Taxonomy" id="2841507"/>
    <lineage>
        <taxon>Bacteria</taxon>
        <taxon>Bacillati</taxon>
        <taxon>Bacillota</taxon>
        <taxon>Clostridia</taxon>
        <taxon>Peptostreptococcales</taxon>
        <taxon>Natronincolaceae</taxon>
        <taxon>Alkaliphilus</taxon>
    </lineage>
</organism>
<dbReference type="NCBIfam" id="TIGR00135">
    <property type="entry name" value="gatC"/>
    <property type="match status" value="1"/>
</dbReference>
<proteinExistence type="predicted"/>
<dbReference type="Proteomes" id="UP000779508">
    <property type="component" value="Unassembled WGS sequence"/>
</dbReference>
<dbReference type="PANTHER" id="PTHR15004">
    <property type="entry name" value="GLUTAMYL-TRNA(GLN) AMIDOTRANSFERASE SUBUNIT C, MITOCHONDRIAL"/>
    <property type="match status" value="1"/>
</dbReference>
<sequence length="88" mass="10038">MDSIISLAKLTFSEGEKEALREHMGDILNYVEILKEIDAKIENLDNNFNKEFAVLREDKVESSFNRESILGNASSKKDGYFLIPNILD</sequence>
<dbReference type="EMBL" id="JAHLQK010000007">
    <property type="protein sequence ID" value="MBU5678028.1"/>
    <property type="molecule type" value="Genomic_DNA"/>
</dbReference>
<keyword evidence="2" id="KW-1185">Reference proteome</keyword>
<dbReference type="RefSeq" id="WP_216419275.1">
    <property type="nucleotide sequence ID" value="NZ_JAHLQK010000007.1"/>
</dbReference>
<gene>
    <name evidence="1" type="primary">gatC</name>
    <name evidence="1" type="ORF">KQI88_16535</name>
</gene>
<comment type="caution">
    <text evidence="1">The sequence shown here is derived from an EMBL/GenBank/DDBJ whole genome shotgun (WGS) entry which is preliminary data.</text>
</comment>
<name>A0ABS6G8V7_9FIRM</name>